<dbReference type="RefSeq" id="WP_062801055.1">
    <property type="nucleotide sequence ID" value="NZ_CBCRXS010000023.1"/>
</dbReference>
<dbReference type="Proteomes" id="UP000274762">
    <property type="component" value="Unassembled WGS sequence"/>
</dbReference>
<gene>
    <name evidence="1" type="ORF">DFJ75_4984</name>
</gene>
<evidence type="ECO:0000313" key="2">
    <source>
        <dbReference type="Proteomes" id="UP000274762"/>
    </source>
</evidence>
<sequence length="145" mass="15086">MDIAEIANRINPRRAQLAVASVLAVLGSAEAWRGDQLSSINHEIQPAWAGTGLPPYSDQNAEALEFWQSAVDVGTPAEAPDALTVWADIFGGLDVADDIAGALTCLEAEATVAALRAAGSPTAADTFLAAHLRRDTADGEGHTDH</sequence>
<comment type="caution">
    <text evidence="1">The sequence shown here is derived from an EMBL/GenBank/DDBJ whole genome shotgun (WGS) entry which is preliminary data.</text>
</comment>
<protein>
    <submittedName>
        <fullName evidence="1">Uncharacterized protein</fullName>
    </submittedName>
</protein>
<name>A0A495IU72_WILMA</name>
<reference evidence="1 2" key="1">
    <citation type="submission" date="2018-10" db="EMBL/GenBank/DDBJ databases">
        <title>Sequencing the genomes of 1000 actinobacteria strains.</title>
        <authorList>
            <person name="Klenk H.-P."/>
        </authorList>
    </citation>
    <scope>NUCLEOTIDE SEQUENCE [LARGE SCALE GENOMIC DNA]</scope>
    <source>
        <strain evidence="1 2">DSM 44343</strain>
    </source>
</reference>
<accession>A0A495IU72</accession>
<dbReference type="EMBL" id="RBKV01000002">
    <property type="protein sequence ID" value="RKR79841.1"/>
    <property type="molecule type" value="Genomic_DNA"/>
</dbReference>
<proteinExistence type="predicted"/>
<organism evidence="1 2">
    <name type="scientific">Williamsia marianensis</name>
    <dbReference type="NCBI Taxonomy" id="85044"/>
    <lineage>
        <taxon>Bacteria</taxon>
        <taxon>Bacillati</taxon>
        <taxon>Actinomycetota</taxon>
        <taxon>Actinomycetes</taxon>
        <taxon>Mycobacteriales</taxon>
        <taxon>Nocardiaceae</taxon>
        <taxon>Williamsia</taxon>
    </lineage>
</organism>
<dbReference type="AlphaFoldDB" id="A0A495IU72"/>
<dbReference type="OrthoDB" id="4578590at2"/>
<evidence type="ECO:0000313" key="1">
    <source>
        <dbReference type="EMBL" id="RKR79841.1"/>
    </source>
</evidence>